<dbReference type="EMBL" id="AP017972">
    <property type="protein sequence ID" value="BAW98356.1"/>
    <property type="molecule type" value="Genomic_DNA"/>
</dbReference>
<dbReference type="KEGG" id="vg:40075163"/>
<keyword evidence="2" id="KW-1185">Reference proteome</keyword>
<evidence type="ECO:0000313" key="2">
    <source>
        <dbReference type="Proteomes" id="UP000221243"/>
    </source>
</evidence>
<dbReference type="OrthoDB" id="30222at10239"/>
<accession>A0A1Q2U321</accession>
<proteinExistence type="predicted"/>
<dbReference type="RefSeq" id="YP_009599434.1">
    <property type="nucleotide sequence ID" value="NC_041916.1"/>
</dbReference>
<reference evidence="1 2" key="1">
    <citation type="submission" date="2017-01" db="EMBL/GenBank/DDBJ databases">
        <title>Complete Genome Sequence of Vibrio Parahaemolyticus Bacteriophage pTD1.</title>
        <authorList>
            <person name="Midorikawa Y."/>
            <person name="Sano M."/>
        </authorList>
    </citation>
    <scope>NUCLEOTIDE SEQUENCE [LARGE SCALE GENOMIC DNA]</scope>
    <source>
        <strain evidence="1">PTD1</strain>
    </source>
</reference>
<dbReference type="GeneID" id="40075163"/>
<dbReference type="Proteomes" id="UP000221243">
    <property type="component" value="Segment"/>
</dbReference>
<sequence>MRLQERMDLTLALRALVKAWVELSPVVAKKTDRPLEENIFVGHTIIPWNGDSLFVRIVDRREQSFTLQTEGLRHIGLPNIRIELPIGNSVTDSVNEELQTILNEVDILSYNTLVDVALDKGGLPNDMSTFSNYGTPYLTYDGDGYPMELKHKDEGSTYELAPGIMEQRVALGKWLFNESLEELPTIVERLLEEGTEQLTDILNLHIFEDQCHRITLKRYASEIRLTVTLDHPSNYFEIPLLRHYEYRQKQMREGIKQLRALHVLSPSEIDLIRQMAEVKELKKNALGIFHHVEDKALIAVNEKHMPFHNCRRFEI</sequence>
<evidence type="ECO:0000313" key="1">
    <source>
        <dbReference type="EMBL" id="BAW98356.1"/>
    </source>
</evidence>
<protein>
    <submittedName>
        <fullName evidence="1">Uncharacterized protein</fullName>
    </submittedName>
</protein>
<name>A0A1Q2U321_9CAUD</name>
<organism evidence="1 2">
    <name type="scientific">Vibrio phage pTD1</name>
    <dbReference type="NCBI Taxonomy" id="1938577"/>
    <lineage>
        <taxon>Viruses</taxon>
        <taxon>Duplodnaviria</taxon>
        <taxon>Heunggongvirae</taxon>
        <taxon>Uroviricota</taxon>
        <taxon>Caudoviricetes</taxon>
        <taxon>Chimalliviridae</taxon>
        <taxon>Gorgonvirinae</taxon>
        <taxon>Tidunavirus</taxon>
        <taxon>Tidunavirus pTD1</taxon>
    </lineage>
</organism>